<evidence type="ECO:0000313" key="3">
    <source>
        <dbReference type="EMBL" id="QNP73316.1"/>
    </source>
</evidence>
<keyword evidence="1" id="KW-0175">Coiled coil</keyword>
<reference evidence="3 4" key="1">
    <citation type="submission" date="2020-08" db="EMBL/GenBank/DDBJ databases">
        <title>A novel species.</title>
        <authorList>
            <person name="Gao J."/>
        </authorList>
    </citation>
    <scope>NUCLEOTIDE SEQUENCE [LARGE SCALE GENOMIC DNA]</scope>
    <source>
        <strain evidence="3 4">CRXT-G-22</strain>
    </source>
</reference>
<dbReference type="Proteomes" id="UP000516052">
    <property type="component" value="Chromosome"/>
</dbReference>
<gene>
    <name evidence="3" type="ORF">IAG44_30315</name>
</gene>
<dbReference type="GO" id="GO:0043139">
    <property type="term" value="F:5'-3' DNA helicase activity"/>
    <property type="evidence" value="ECO:0007669"/>
    <property type="project" value="TreeGrafter"/>
</dbReference>
<evidence type="ECO:0000256" key="1">
    <source>
        <dbReference type="SAM" id="Coils"/>
    </source>
</evidence>
<dbReference type="PANTHER" id="PTHR43788:SF8">
    <property type="entry name" value="DNA-BINDING PROTEIN SMUBP-2"/>
    <property type="match status" value="1"/>
</dbReference>
<evidence type="ECO:0000256" key="2">
    <source>
        <dbReference type="SAM" id="MobiDB-lite"/>
    </source>
</evidence>
<dbReference type="InterPro" id="IPR050534">
    <property type="entry name" value="Coronavir_polyprotein_1ab"/>
</dbReference>
<dbReference type="EMBL" id="CP060828">
    <property type="protein sequence ID" value="QNP73316.1"/>
    <property type="molecule type" value="Genomic_DNA"/>
</dbReference>
<keyword evidence="4" id="KW-1185">Reference proteome</keyword>
<dbReference type="PANTHER" id="PTHR43788">
    <property type="entry name" value="DNA2/NAM7 HELICASE FAMILY MEMBER"/>
    <property type="match status" value="1"/>
</dbReference>
<feature type="region of interest" description="Disordered" evidence="2">
    <location>
        <begin position="579"/>
        <end position="603"/>
    </location>
</feature>
<accession>A0A7H0IKK0</accession>
<evidence type="ECO:0000313" key="4">
    <source>
        <dbReference type="Proteomes" id="UP000516052"/>
    </source>
</evidence>
<dbReference type="KEGG" id="sroi:IAG44_30315"/>
<protein>
    <recommendedName>
        <fullName evidence="5">DNA2/NAM7 helicase-like C-terminal domain-containing protein</fullName>
    </recommendedName>
</protein>
<sequence>MYEIGGPMRSERRRRAEVVGYWRAVELFCPPPLPSAPPNGSRGSTRERVQRVDVRPGEPWPPLPWQEGHPLADGRVDAGREVWRHTVYGGVFPPAAARGALGAHVGEDHSGVRGQRDETAVFALTVDADGVLLDGTAVLSTCAWATGRVRHPGPGSGAGWLDGFTATESACTGAIGRLSRHHMPYACVDDAPDGWRALLLDLLGSAAVDALDTLTGDTTAGTPRAGVPGQRVDEATSPRGEDARPRADALAVVPARDEIPPPRLARQGAAQADGPAAHRTAGVALAQSPALDVREGPARPLELPDLIAFAAHVADLCGVADLVSPTSIRVHSRRVRRRADGTLPDAEPALLNSPLAQDLERVAAADDHGAPLTAYLTAPQDVPVSARIDVRENPDVVLEAVAPGSTPLGRWPAPARQPLVLGQQFAVNTVLAELADGGGLFSVHGPPGTGATTMLRDLIAAVVVERATRLAALARPADGFAGRVEWRREGVARGVARLRPELTGHEIVVVSSDDGAARDITAELSAPAALGEEWHAEASYCAGQAVSLPGGAPVWGAVAAPLGDADERREFLDRWWRGERSEGDTDAPAPASLSPAPEPEPGWGAAKAEFLRAVRHARALRDDRASAARALRDLGRLDAGVADAEAAVVTARENEADASAALSAARAELRQATAAYENARERAERHRGNRPGGLRGALGTGRVFTEWQDGDRWLQGELNRAHLARGAALSEAMRAERARDEAAGLYRHARERLARAGEAVSDVRGRVARARTAWGAHVPEDHLTDAERELSSPWADEEFCSARTRVFLAALNLHRAFVAANARTVRLNLLPLEEVLAGAAPPDVALAVWQSLFLAVPVVSTTFASCGRLFGPLGAGSLGWVLADGAGQAVPQAAVGALWRARRAVLVGDPLQPEPVVPLSLSVRGRLREAYGVDGAWLPARTSAQAVADRVSVRGTTVRVRRPGEAAGAVWVGAPLRVHRRCERTMFELSNDIAYDGLLVYGTQERPFPGGRLCHACVGAGRDGCRDCVYPLSCWVDVLPGGAVGAWVPEEGVALERVLTLLHREWRVGLDRVRILSPFREVVSGCVRTVREMQLESSVPPGVPSDAHRRQVAAFLAEHIGTVRTVRGGASDVVVLVLGTHPRDGARARAWAAGSPNLLNGVVGRARRRLFVIGHQESWGAEPHFALLTRLPRHVWPASRAATGGGAVVSGVRYQ</sequence>
<feature type="compositionally biased region" description="Low complexity" evidence="2">
    <location>
        <begin position="587"/>
        <end position="603"/>
    </location>
</feature>
<evidence type="ECO:0008006" key="5">
    <source>
        <dbReference type="Google" id="ProtNLM"/>
    </source>
</evidence>
<dbReference type="Gene3D" id="3.40.50.300">
    <property type="entry name" value="P-loop containing nucleotide triphosphate hydrolases"/>
    <property type="match status" value="3"/>
</dbReference>
<feature type="compositionally biased region" description="Basic and acidic residues" evidence="2">
    <location>
        <begin position="231"/>
        <end position="247"/>
    </location>
</feature>
<proteinExistence type="predicted"/>
<dbReference type="InterPro" id="IPR027417">
    <property type="entry name" value="P-loop_NTPase"/>
</dbReference>
<feature type="region of interest" description="Disordered" evidence="2">
    <location>
        <begin position="215"/>
        <end position="247"/>
    </location>
</feature>
<dbReference type="SUPFAM" id="SSF52540">
    <property type="entry name" value="P-loop containing nucleoside triphosphate hydrolases"/>
    <property type="match status" value="1"/>
</dbReference>
<feature type="coiled-coil region" evidence="1">
    <location>
        <begin position="662"/>
        <end position="689"/>
    </location>
</feature>
<dbReference type="AlphaFoldDB" id="A0A7H0IKK0"/>
<organism evidence="3 4">
    <name type="scientific">Streptomyces roseirectus</name>
    <dbReference type="NCBI Taxonomy" id="2768066"/>
    <lineage>
        <taxon>Bacteria</taxon>
        <taxon>Bacillati</taxon>
        <taxon>Actinomycetota</taxon>
        <taxon>Actinomycetes</taxon>
        <taxon>Kitasatosporales</taxon>
        <taxon>Streptomycetaceae</taxon>
        <taxon>Streptomyces</taxon>
    </lineage>
</organism>
<dbReference type="RefSeq" id="WP_187750257.1">
    <property type="nucleotide sequence ID" value="NZ_CP060828.1"/>
</dbReference>
<name>A0A7H0IKK0_9ACTN</name>